<accession>A0ACB8CW87</accession>
<evidence type="ECO:0000313" key="1">
    <source>
        <dbReference type="EMBL" id="KAH7953398.1"/>
    </source>
</evidence>
<dbReference type="EMBL" id="CM023473">
    <property type="protein sequence ID" value="KAH7953398.1"/>
    <property type="molecule type" value="Genomic_DNA"/>
</dbReference>
<organism evidence="1 2">
    <name type="scientific">Dermacentor silvarum</name>
    <name type="common">Tick</name>
    <dbReference type="NCBI Taxonomy" id="543639"/>
    <lineage>
        <taxon>Eukaryota</taxon>
        <taxon>Metazoa</taxon>
        <taxon>Ecdysozoa</taxon>
        <taxon>Arthropoda</taxon>
        <taxon>Chelicerata</taxon>
        <taxon>Arachnida</taxon>
        <taxon>Acari</taxon>
        <taxon>Parasitiformes</taxon>
        <taxon>Ixodida</taxon>
        <taxon>Ixodoidea</taxon>
        <taxon>Ixodidae</taxon>
        <taxon>Rhipicephalinae</taxon>
        <taxon>Dermacentor</taxon>
    </lineage>
</organism>
<dbReference type="Proteomes" id="UP000821865">
    <property type="component" value="Chromosome 4"/>
</dbReference>
<proteinExistence type="predicted"/>
<sequence length="120" mass="12693">MGQDIAGSAGHAARAKMKGTAATVAARRLHGGGDCREPGSRSDVRGSGGSQVSRDILVPSLREKRPIYFGGQSYAHYVLSQPLDRRLSFSVMLRTLQPSGTLLHTSGPRDYAILEAGAIS</sequence>
<evidence type="ECO:0000313" key="2">
    <source>
        <dbReference type="Proteomes" id="UP000821865"/>
    </source>
</evidence>
<gene>
    <name evidence="1" type="ORF">HPB49_007647</name>
</gene>
<name>A0ACB8CW87_DERSI</name>
<protein>
    <submittedName>
        <fullName evidence="1">Uncharacterized protein</fullName>
    </submittedName>
</protein>
<keyword evidence="2" id="KW-1185">Reference proteome</keyword>
<comment type="caution">
    <text evidence="1">The sequence shown here is derived from an EMBL/GenBank/DDBJ whole genome shotgun (WGS) entry which is preliminary data.</text>
</comment>
<reference evidence="1" key="1">
    <citation type="submission" date="2020-05" db="EMBL/GenBank/DDBJ databases">
        <title>Large-scale comparative analyses of tick genomes elucidate their genetic diversity and vector capacities.</title>
        <authorList>
            <person name="Jia N."/>
            <person name="Wang J."/>
            <person name="Shi W."/>
            <person name="Du L."/>
            <person name="Sun Y."/>
            <person name="Zhan W."/>
            <person name="Jiang J."/>
            <person name="Wang Q."/>
            <person name="Zhang B."/>
            <person name="Ji P."/>
            <person name="Sakyi L.B."/>
            <person name="Cui X."/>
            <person name="Yuan T."/>
            <person name="Jiang B."/>
            <person name="Yang W."/>
            <person name="Lam T.T.-Y."/>
            <person name="Chang Q."/>
            <person name="Ding S."/>
            <person name="Wang X."/>
            <person name="Zhu J."/>
            <person name="Ruan X."/>
            <person name="Zhao L."/>
            <person name="Wei J."/>
            <person name="Que T."/>
            <person name="Du C."/>
            <person name="Cheng J."/>
            <person name="Dai P."/>
            <person name="Han X."/>
            <person name="Huang E."/>
            <person name="Gao Y."/>
            <person name="Liu J."/>
            <person name="Shao H."/>
            <person name="Ye R."/>
            <person name="Li L."/>
            <person name="Wei W."/>
            <person name="Wang X."/>
            <person name="Wang C."/>
            <person name="Yang T."/>
            <person name="Huo Q."/>
            <person name="Li W."/>
            <person name="Guo W."/>
            <person name="Chen H."/>
            <person name="Zhou L."/>
            <person name="Ni X."/>
            <person name="Tian J."/>
            <person name="Zhou Y."/>
            <person name="Sheng Y."/>
            <person name="Liu T."/>
            <person name="Pan Y."/>
            <person name="Xia L."/>
            <person name="Li J."/>
            <person name="Zhao F."/>
            <person name="Cao W."/>
        </authorList>
    </citation>
    <scope>NUCLEOTIDE SEQUENCE</scope>
    <source>
        <strain evidence="1">Dsil-2018</strain>
    </source>
</reference>